<dbReference type="AlphaFoldDB" id="A0A392VGU4"/>
<sequence>APGAKTDKSQPSVNPMNSDLHWAQKELCWAQMAKPKRAPQVQVLRGAQGYCAGRRSQRSSH</sequence>
<dbReference type="Proteomes" id="UP000265520">
    <property type="component" value="Unassembled WGS sequence"/>
</dbReference>
<feature type="non-terminal residue" evidence="1">
    <location>
        <position position="1"/>
    </location>
</feature>
<keyword evidence="2" id="KW-1185">Reference proteome</keyword>
<evidence type="ECO:0000313" key="1">
    <source>
        <dbReference type="EMBL" id="MCI86642.1"/>
    </source>
</evidence>
<proteinExistence type="predicted"/>
<comment type="caution">
    <text evidence="1">The sequence shown here is derived from an EMBL/GenBank/DDBJ whole genome shotgun (WGS) entry which is preliminary data.</text>
</comment>
<accession>A0A392VGU4</accession>
<evidence type="ECO:0000313" key="2">
    <source>
        <dbReference type="Proteomes" id="UP000265520"/>
    </source>
</evidence>
<name>A0A392VGU4_9FABA</name>
<organism evidence="1 2">
    <name type="scientific">Trifolium medium</name>
    <dbReference type="NCBI Taxonomy" id="97028"/>
    <lineage>
        <taxon>Eukaryota</taxon>
        <taxon>Viridiplantae</taxon>
        <taxon>Streptophyta</taxon>
        <taxon>Embryophyta</taxon>
        <taxon>Tracheophyta</taxon>
        <taxon>Spermatophyta</taxon>
        <taxon>Magnoliopsida</taxon>
        <taxon>eudicotyledons</taxon>
        <taxon>Gunneridae</taxon>
        <taxon>Pentapetalae</taxon>
        <taxon>rosids</taxon>
        <taxon>fabids</taxon>
        <taxon>Fabales</taxon>
        <taxon>Fabaceae</taxon>
        <taxon>Papilionoideae</taxon>
        <taxon>50 kb inversion clade</taxon>
        <taxon>NPAAA clade</taxon>
        <taxon>Hologalegina</taxon>
        <taxon>IRL clade</taxon>
        <taxon>Trifolieae</taxon>
        <taxon>Trifolium</taxon>
    </lineage>
</organism>
<dbReference type="EMBL" id="LXQA011146245">
    <property type="protein sequence ID" value="MCI86642.1"/>
    <property type="molecule type" value="Genomic_DNA"/>
</dbReference>
<protein>
    <submittedName>
        <fullName evidence="1">Uncharacterized protein</fullName>
    </submittedName>
</protein>
<reference evidence="1 2" key="1">
    <citation type="journal article" date="2018" name="Front. Plant Sci.">
        <title>Red Clover (Trifolium pratense) and Zigzag Clover (T. medium) - A Picture of Genomic Similarities and Differences.</title>
        <authorList>
            <person name="Dluhosova J."/>
            <person name="Istvanek J."/>
            <person name="Nedelnik J."/>
            <person name="Repkova J."/>
        </authorList>
    </citation>
    <scope>NUCLEOTIDE SEQUENCE [LARGE SCALE GENOMIC DNA]</scope>
    <source>
        <strain evidence="2">cv. 10/8</strain>
        <tissue evidence="1">Leaf</tissue>
    </source>
</reference>